<evidence type="ECO:0000256" key="2">
    <source>
        <dbReference type="PROSITE-ProRule" id="PRU00283"/>
    </source>
</evidence>
<sequence length="529" mass="60078">MATQGVTGMACRSLHQIFVLLPLSNRSFRLPMPAAALLPRSPPPTPVRCVDLFMIIKHRDLIAKRLVEPTLVLDPFFSHIGVPRLQLEELKELMSEDSCTRLKLNQFLPRVDWLQMDSTATDRNAEELVADADFADCVELQPEVPEQILISLFLCRYILLSQLKYNRRGIKEYSKMVYNGQWRTVKLVPGGDLYALGRLGDEDTSARGIMVRSMEDILANISPETDSISVSYLQLYMETIQDLLNPANDNISIVEDQKTGDVSLPGQPFWRSGISKVLIELLRLGEAHRIAANTKLNTESSRSHALLMVHVKRSVPGRDDEYPLETQNRSSLCPDLLKWRKLDKRKQEFLEAFEGHMLKKAKSINLSLSALGKCINALAENSSHVPVRDSKLTRLLKDSFGGTSRTSLVVTIGPSPRHRAETASYEGENMLKIKEEFDYKSLSKRLEIEIDKLIAENERQQKFMKMRLKESGGENEMSDDYMEQFKKLEEKWTVNQQKHAMNGELAGGSTDDLSLPEVLEEESRQEEET</sequence>
<name>A0AAW2SZ84_9LAMI</name>
<dbReference type="PANTHER" id="PTHR47968">
    <property type="entry name" value="CENTROMERE PROTEIN E"/>
    <property type="match status" value="1"/>
</dbReference>
<gene>
    <name evidence="5" type="ORF">Scaly_0227700</name>
</gene>
<dbReference type="SUPFAM" id="SSF52540">
    <property type="entry name" value="P-loop containing nucleoside triphosphate hydrolases"/>
    <property type="match status" value="1"/>
</dbReference>
<dbReference type="InterPro" id="IPR036961">
    <property type="entry name" value="Kinesin_motor_dom_sf"/>
</dbReference>
<proteinExistence type="inferred from homology"/>
<dbReference type="PROSITE" id="PS50067">
    <property type="entry name" value="KINESIN_MOTOR_2"/>
    <property type="match status" value="1"/>
</dbReference>
<dbReference type="SMART" id="SM00129">
    <property type="entry name" value="KISc"/>
    <property type="match status" value="1"/>
</dbReference>
<evidence type="ECO:0000259" key="4">
    <source>
        <dbReference type="PROSITE" id="PS50067"/>
    </source>
</evidence>
<dbReference type="AlphaFoldDB" id="A0AAW2SZ84"/>
<dbReference type="Pfam" id="PF00225">
    <property type="entry name" value="Kinesin"/>
    <property type="match status" value="1"/>
</dbReference>
<feature type="domain" description="Kinesin motor" evidence="4">
    <location>
        <begin position="207"/>
        <end position="436"/>
    </location>
</feature>
<comment type="caution">
    <text evidence="2">Lacks conserved residue(s) required for the propagation of feature annotation.</text>
</comment>
<dbReference type="EMBL" id="JACGWM010000001">
    <property type="protein sequence ID" value="KAL0397793.1"/>
    <property type="molecule type" value="Genomic_DNA"/>
</dbReference>
<dbReference type="GO" id="GO:0008017">
    <property type="term" value="F:microtubule binding"/>
    <property type="evidence" value="ECO:0007669"/>
    <property type="project" value="InterPro"/>
</dbReference>
<evidence type="ECO:0000256" key="3">
    <source>
        <dbReference type="SAM" id="MobiDB-lite"/>
    </source>
</evidence>
<reference evidence="5" key="2">
    <citation type="journal article" date="2024" name="Plant">
        <title>Genomic evolution and insights into agronomic trait innovations of Sesamum species.</title>
        <authorList>
            <person name="Miao H."/>
            <person name="Wang L."/>
            <person name="Qu L."/>
            <person name="Liu H."/>
            <person name="Sun Y."/>
            <person name="Le M."/>
            <person name="Wang Q."/>
            <person name="Wei S."/>
            <person name="Zheng Y."/>
            <person name="Lin W."/>
            <person name="Duan Y."/>
            <person name="Cao H."/>
            <person name="Xiong S."/>
            <person name="Wang X."/>
            <person name="Wei L."/>
            <person name="Li C."/>
            <person name="Ma Q."/>
            <person name="Ju M."/>
            <person name="Zhao R."/>
            <person name="Li G."/>
            <person name="Mu C."/>
            <person name="Tian Q."/>
            <person name="Mei H."/>
            <person name="Zhang T."/>
            <person name="Gao T."/>
            <person name="Zhang H."/>
        </authorList>
    </citation>
    <scope>NUCLEOTIDE SEQUENCE</scope>
    <source>
        <strain evidence="5">KEN8</strain>
    </source>
</reference>
<dbReference type="Gene3D" id="3.40.850.10">
    <property type="entry name" value="Kinesin motor domain"/>
    <property type="match status" value="1"/>
</dbReference>
<comment type="caution">
    <text evidence="5">The sequence shown here is derived from an EMBL/GenBank/DDBJ whole genome shotgun (WGS) entry which is preliminary data.</text>
</comment>
<evidence type="ECO:0000313" key="5">
    <source>
        <dbReference type="EMBL" id="KAL0397793.1"/>
    </source>
</evidence>
<organism evidence="5">
    <name type="scientific">Sesamum calycinum</name>
    <dbReference type="NCBI Taxonomy" id="2727403"/>
    <lineage>
        <taxon>Eukaryota</taxon>
        <taxon>Viridiplantae</taxon>
        <taxon>Streptophyta</taxon>
        <taxon>Embryophyta</taxon>
        <taxon>Tracheophyta</taxon>
        <taxon>Spermatophyta</taxon>
        <taxon>Magnoliopsida</taxon>
        <taxon>eudicotyledons</taxon>
        <taxon>Gunneridae</taxon>
        <taxon>Pentapetalae</taxon>
        <taxon>asterids</taxon>
        <taxon>lamiids</taxon>
        <taxon>Lamiales</taxon>
        <taxon>Pedaliaceae</taxon>
        <taxon>Sesamum</taxon>
    </lineage>
</organism>
<evidence type="ECO:0000256" key="1">
    <source>
        <dbReference type="ARBA" id="ARBA00023175"/>
    </source>
</evidence>
<feature type="region of interest" description="Disordered" evidence="3">
    <location>
        <begin position="496"/>
        <end position="529"/>
    </location>
</feature>
<accession>A0AAW2SZ84</accession>
<feature type="compositionally biased region" description="Acidic residues" evidence="3">
    <location>
        <begin position="518"/>
        <end position="529"/>
    </location>
</feature>
<dbReference type="GO" id="GO:0005524">
    <property type="term" value="F:ATP binding"/>
    <property type="evidence" value="ECO:0007669"/>
    <property type="project" value="InterPro"/>
</dbReference>
<dbReference type="InterPro" id="IPR027417">
    <property type="entry name" value="P-loop_NTPase"/>
</dbReference>
<dbReference type="GO" id="GO:0003777">
    <property type="term" value="F:microtubule motor activity"/>
    <property type="evidence" value="ECO:0007669"/>
    <property type="project" value="InterPro"/>
</dbReference>
<protein>
    <submittedName>
        <fullName evidence="5">Kinesin-like protein KIN-UB</fullName>
    </submittedName>
</protein>
<reference evidence="5" key="1">
    <citation type="submission" date="2020-06" db="EMBL/GenBank/DDBJ databases">
        <authorList>
            <person name="Li T."/>
            <person name="Hu X."/>
            <person name="Zhang T."/>
            <person name="Song X."/>
            <person name="Zhang H."/>
            <person name="Dai N."/>
            <person name="Sheng W."/>
            <person name="Hou X."/>
            <person name="Wei L."/>
        </authorList>
    </citation>
    <scope>NUCLEOTIDE SEQUENCE</scope>
    <source>
        <strain evidence="5">KEN8</strain>
        <tissue evidence="5">Leaf</tissue>
    </source>
</reference>
<dbReference type="PRINTS" id="PR00380">
    <property type="entry name" value="KINESINHEAVY"/>
</dbReference>
<dbReference type="InterPro" id="IPR027640">
    <property type="entry name" value="Kinesin-like_fam"/>
</dbReference>
<comment type="similarity">
    <text evidence="2">Belongs to the TRAFAC class myosin-kinesin ATPase superfamily. Kinesin family.</text>
</comment>
<dbReference type="GO" id="GO:0007018">
    <property type="term" value="P:microtubule-based movement"/>
    <property type="evidence" value="ECO:0007669"/>
    <property type="project" value="InterPro"/>
</dbReference>
<dbReference type="InterPro" id="IPR001752">
    <property type="entry name" value="Kinesin_motor_dom"/>
</dbReference>
<dbReference type="PANTHER" id="PTHR47968:SF34">
    <property type="entry name" value="KINESIN-LIKE PROTEIN"/>
    <property type="match status" value="1"/>
</dbReference>
<keyword evidence="1" id="KW-0505">Motor protein</keyword>